<sequence>MIERGFCADDMGGLINTNAQQMSGFQNPYSGSGHFSQMYPSSQRPSFAIQELLGLSNPTCRQNVSPDILESQAAMSSGNFMYFSRDLPMYNPCAGNYNPSTAPAPVHQEPMGQAYVNVSNVRDSLPPPSHQSNSTSPFCPWRVPESLTQTTMPNQHMHVMPPMMSRTADGPMYNYKMSPNADHNVLAIDRNTGYGALLKASPVVVSDTCRGALKGL</sequence>
<name>A0ABY7FBB1_MYAAR</name>
<gene>
    <name evidence="1" type="ORF">MAR_001258</name>
</gene>
<dbReference type="EMBL" id="CP111022">
    <property type="protein sequence ID" value="WAR19420.1"/>
    <property type="molecule type" value="Genomic_DNA"/>
</dbReference>
<protein>
    <submittedName>
        <fullName evidence="1">Uncharacterized protein</fullName>
    </submittedName>
</protein>
<evidence type="ECO:0000313" key="2">
    <source>
        <dbReference type="Proteomes" id="UP001164746"/>
    </source>
</evidence>
<keyword evidence="2" id="KW-1185">Reference proteome</keyword>
<dbReference type="Proteomes" id="UP001164746">
    <property type="component" value="Chromosome 11"/>
</dbReference>
<proteinExistence type="predicted"/>
<organism evidence="1 2">
    <name type="scientific">Mya arenaria</name>
    <name type="common">Soft-shell clam</name>
    <dbReference type="NCBI Taxonomy" id="6604"/>
    <lineage>
        <taxon>Eukaryota</taxon>
        <taxon>Metazoa</taxon>
        <taxon>Spiralia</taxon>
        <taxon>Lophotrochozoa</taxon>
        <taxon>Mollusca</taxon>
        <taxon>Bivalvia</taxon>
        <taxon>Autobranchia</taxon>
        <taxon>Heteroconchia</taxon>
        <taxon>Euheterodonta</taxon>
        <taxon>Imparidentia</taxon>
        <taxon>Neoheterodontei</taxon>
        <taxon>Myida</taxon>
        <taxon>Myoidea</taxon>
        <taxon>Myidae</taxon>
        <taxon>Mya</taxon>
    </lineage>
</organism>
<reference evidence="1" key="1">
    <citation type="submission" date="2022-11" db="EMBL/GenBank/DDBJ databases">
        <title>Centuries of genome instability and evolution in soft-shell clam transmissible cancer (bioRxiv).</title>
        <authorList>
            <person name="Hart S.F.M."/>
            <person name="Yonemitsu M.A."/>
            <person name="Giersch R.M."/>
            <person name="Beal B.F."/>
            <person name="Arriagada G."/>
            <person name="Davis B.W."/>
            <person name="Ostrander E.A."/>
            <person name="Goff S.P."/>
            <person name="Metzger M.J."/>
        </authorList>
    </citation>
    <scope>NUCLEOTIDE SEQUENCE</scope>
    <source>
        <strain evidence="1">MELC-2E11</strain>
        <tissue evidence="1">Siphon/mantle</tissue>
    </source>
</reference>
<evidence type="ECO:0000313" key="1">
    <source>
        <dbReference type="EMBL" id="WAR19420.1"/>
    </source>
</evidence>
<accession>A0ABY7FBB1</accession>